<dbReference type="Gene3D" id="1.10.10.10">
    <property type="entry name" value="Winged helix-like DNA-binding domain superfamily/Winged helix DNA-binding domain"/>
    <property type="match status" value="1"/>
</dbReference>
<feature type="domain" description="RNA polymerase sigma factor 70 region 4 type 2" evidence="6">
    <location>
        <begin position="106"/>
        <end position="158"/>
    </location>
</feature>
<evidence type="ECO:0000259" key="6">
    <source>
        <dbReference type="Pfam" id="PF08281"/>
    </source>
</evidence>
<dbReference type="GO" id="GO:0006352">
    <property type="term" value="P:DNA-templated transcription initiation"/>
    <property type="evidence" value="ECO:0007669"/>
    <property type="project" value="InterPro"/>
</dbReference>
<accession>A0AAW9RMH3</accession>
<comment type="caution">
    <text evidence="7">The sequence shown here is derived from an EMBL/GenBank/DDBJ whole genome shotgun (WGS) entry which is preliminary data.</text>
</comment>
<dbReference type="RefSeq" id="WP_354696054.1">
    <property type="nucleotide sequence ID" value="NZ_JAZHOG010000009.1"/>
</dbReference>
<feature type="domain" description="RNA polymerase sigma-70 region 2" evidence="5">
    <location>
        <begin position="14"/>
        <end position="78"/>
    </location>
</feature>
<keyword evidence="2" id="KW-0805">Transcription regulation</keyword>
<proteinExistence type="inferred from homology"/>
<comment type="similarity">
    <text evidence="1">Belongs to the sigma-70 factor family. ECF subfamily.</text>
</comment>
<dbReference type="InterPro" id="IPR036388">
    <property type="entry name" value="WH-like_DNA-bd_sf"/>
</dbReference>
<reference evidence="7 8" key="1">
    <citation type="submission" date="2024-02" db="EMBL/GenBank/DDBJ databases">
        <title>A novel Wenzhouxiangellaceae bacterium, isolated from coastal sediments.</title>
        <authorList>
            <person name="Du Z.-J."/>
            <person name="Ye Y.-Q."/>
            <person name="Zhang X.-Y."/>
        </authorList>
    </citation>
    <scope>NUCLEOTIDE SEQUENCE [LARGE SCALE GENOMIC DNA]</scope>
    <source>
        <strain evidence="7 8">CH-27</strain>
    </source>
</reference>
<dbReference type="PANTHER" id="PTHR43133">
    <property type="entry name" value="RNA POLYMERASE ECF-TYPE SIGMA FACTO"/>
    <property type="match status" value="1"/>
</dbReference>
<dbReference type="InterPro" id="IPR039425">
    <property type="entry name" value="RNA_pol_sigma-70-like"/>
</dbReference>
<name>A0AAW9RMH3_9GAMM</name>
<protein>
    <submittedName>
        <fullName evidence="7">Sigma-70 family RNA polymerase sigma factor</fullName>
    </submittedName>
</protein>
<gene>
    <name evidence="7" type="ORF">V3330_13945</name>
</gene>
<dbReference type="InterPro" id="IPR013324">
    <property type="entry name" value="RNA_pol_sigma_r3/r4-like"/>
</dbReference>
<organism evidence="7 8">
    <name type="scientific">Elongatibacter sediminis</name>
    <dbReference type="NCBI Taxonomy" id="3119006"/>
    <lineage>
        <taxon>Bacteria</taxon>
        <taxon>Pseudomonadati</taxon>
        <taxon>Pseudomonadota</taxon>
        <taxon>Gammaproteobacteria</taxon>
        <taxon>Chromatiales</taxon>
        <taxon>Wenzhouxiangellaceae</taxon>
        <taxon>Elongatibacter</taxon>
    </lineage>
</organism>
<evidence type="ECO:0000256" key="2">
    <source>
        <dbReference type="ARBA" id="ARBA00023015"/>
    </source>
</evidence>
<dbReference type="GO" id="GO:0016987">
    <property type="term" value="F:sigma factor activity"/>
    <property type="evidence" value="ECO:0007669"/>
    <property type="project" value="UniProtKB-KW"/>
</dbReference>
<evidence type="ECO:0000256" key="3">
    <source>
        <dbReference type="ARBA" id="ARBA00023082"/>
    </source>
</evidence>
<dbReference type="EMBL" id="JAZHOG010000009">
    <property type="protein sequence ID" value="MEJ8568731.1"/>
    <property type="molecule type" value="Genomic_DNA"/>
</dbReference>
<dbReference type="GO" id="GO:0003677">
    <property type="term" value="F:DNA binding"/>
    <property type="evidence" value="ECO:0007669"/>
    <property type="project" value="InterPro"/>
</dbReference>
<dbReference type="NCBIfam" id="TIGR02937">
    <property type="entry name" value="sigma70-ECF"/>
    <property type="match status" value="1"/>
</dbReference>
<evidence type="ECO:0000313" key="8">
    <source>
        <dbReference type="Proteomes" id="UP001359886"/>
    </source>
</evidence>
<evidence type="ECO:0000313" key="7">
    <source>
        <dbReference type="EMBL" id="MEJ8568731.1"/>
    </source>
</evidence>
<dbReference type="Pfam" id="PF04542">
    <property type="entry name" value="Sigma70_r2"/>
    <property type="match status" value="1"/>
</dbReference>
<dbReference type="SUPFAM" id="SSF88946">
    <property type="entry name" value="Sigma2 domain of RNA polymerase sigma factors"/>
    <property type="match status" value="1"/>
</dbReference>
<keyword evidence="4" id="KW-0804">Transcription</keyword>
<dbReference type="InterPro" id="IPR014284">
    <property type="entry name" value="RNA_pol_sigma-70_dom"/>
</dbReference>
<dbReference type="InterPro" id="IPR013325">
    <property type="entry name" value="RNA_pol_sigma_r2"/>
</dbReference>
<evidence type="ECO:0000256" key="4">
    <source>
        <dbReference type="ARBA" id="ARBA00023163"/>
    </source>
</evidence>
<sequence>MSSEANRHARFNELAEAYGTDLYRYAMWICGNDALAKDLVQETYLRAWKALDKLKDPGAAKSWLITILRREYARTFERKVPKFTDVDQVEVPEDTEPEPDDRVEIQILRRSIQKLAPKYREPLLLQVVMGYSCKEIADELGITKSAVMTQLFRAREQLTQRLQRDGVTGNVHELF</sequence>
<dbReference type="SUPFAM" id="SSF88659">
    <property type="entry name" value="Sigma3 and sigma4 domains of RNA polymerase sigma factors"/>
    <property type="match status" value="1"/>
</dbReference>
<evidence type="ECO:0000256" key="1">
    <source>
        <dbReference type="ARBA" id="ARBA00010641"/>
    </source>
</evidence>
<evidence type="ECO:0000259" key="5">
    <source>
        <dbReference type="Pfam" id="PF04542"/>
    </source>
</evidence>
<dbReference type="PANTHER" id="PTHR43133:SF51">
    <property type="entry name" value="RNA POLYMERASE SIGMA FACTOR"/>
    <property type="match status" value="1"/>
</dbReference>
<dbReference type="Proteomes" id="UP001359886">
    <property type="component" value="Unassembled WGS sequence"/>
</dbReference>
<dbReference type="Gene3D" id="1.10.1740.10">
    <property type="match status" value="1"/>
</dbReference>
<keyword evidence="8" id="KW-1185">Reference proteome</keyword>
<dbReference type="NCBIfam" id="NF009170">
    <property type="entry name" value="PRK12517.1"/>
    <property type="match status" value="1"/>
</dbReference>
<keyword evidence="3" id="KW-0731">Sigma factor</keyword>
<dbReference type="InterPro" id="IPR007627">
    <property type="entry name" value="RNA_pol_sigma70_r2"/>
</dbReference>
<dbReference type="AlphaFoldDB" id="A0AAW9RMH3"/>
<dbReference type="Pfam" id="PF08281">
    <property type="entry name" value="Sigma70_r4_2"/>
    <property type="match status" value="1"/>
</dbReference>
<dbReference type="InterPro" id="IPR013249">
    <property type="entry name" value="RNA_pol_sigma70_r4_t2"/>
</dbReference>
<dbReference type="CDD" id="cd06171">
    <property type="entry name" value="Sigma70_r4"/>
    <property type="match status" value="1"/>
</dbReference>